<keyword evidence="1" id="KW-0694">RNA-binding</keyword>
<evidence type="ECO:0000256" key="1">
    <source>
        <dbReference type="PROSITE-ProRule" id="PRU00176"/>
    </source>
</evidence>
<dbReference type="EMBL" id="BSYO01000022">
    <property type="protein sequence ID" value="GMH20520.1"/>
    <property type="molecule type" value="Genomic_DNA"/>
</dbReference>
<accession>A0AAD3XY42</accession>
<protein>
    <recommendedName>
        <fullName evidence="3">RRM domain-containing protein</fullName>
    </recommendedName>
</protein>
<keyword evidence="2" id="KW-0472">Membrane</keyword>
<dbReference type="Pfam" id="PF00076">
    <property type="entry name" value="RRM_1"/>
    <property type="match status" value="1"/>
</dbReference>
<keyword evidence="2" id="KW-1133">Transmembrane helix</keyword>
<dbReference type="GO" id="GO:0003723">
    <property type="term" value="F:RNA binding"/>
    <property type="evidence" value="ECO:0007669"/>
    <property type="project" value="UniProtKB-UniRule"/>
</dbReference>
<dbReference type="Proteomes" id="UP001279734">
    <property type="component" value="Unassembled WGS sequence"/>
</dbReference>
<feature type="transmembrane region" description="Helical" evidence="2">
    <location>
        <begin position="70"/>
        <end position="93"/>
    </location>
</feature>
<dbReference type="PANTHER" id="PTHR48034">
    <property type="entry name" value="TRANSFORMER-2 SEX-DETERMINING PROTEIN-RELATED"/>
    <property type="match status" value="1"/>
</dbReference>
<keyword evidence="2" id="KW-0812">Transmembrane</keyword>
<dbReference type="Gene3D" id="3.30.70.330">
    <property type="match status" value="1"/>
</dbReference>
<dbReference type="InterPro" id="IPR050441">
    <property type="entry name" value="RBM"/>
</dbReference>
<evidence type="ECO:0000313" key="4">
    <source>
        <dbReference type="EMBL" id="GMH20520.1"/>
    </source>
</evidence>
<name>A0AAD3XY42_NEPGR</name>
<feature type="domain" description="RRM" evidence="3">
    <location>
        <begin position="27"/>
        <end position="75"/>
    </location>
</feature>
<dbReference type="InterPro" id="IPR012677">
    <property type="entry name" value="Nucleotide-bd_a/b_plait_sf"/>
</dbReference>
<dbReference type="PROSITE" id="PS50102">
    <property type="entry name" value="RRM"/>
    <property type="match status" value="1"/>
</dbReference>
<reference evidence="4" key="1">
    <citation type="submission" date="2023-05" db="EMBL/GenBank/DDBJ databases">
        <title>Nepenthes gracilis genome sequencing.</title>
        <authorList>
            <person name="Fukushima K."/>
        </authorList>
    </citation>
    <scope>NUCLEOTIDE SEQUENCE</scope>
    <source>
        <strain evidence="4">SING2019-196</strain>
    </source>
</reference>
<dbReference type="SUPFAM" id="SSF54928">
    <property type="entry name" value="RNA-binding domain, RBD"/>
    <property type="match status" value="1"/>
</dbReference>
<dbReference type="InterPro" id="IPR000504">
    <property type="entry name" value="RRM_dom"/>
</dbReference>
<sequence>MSDPFPFHLQWPILVRNCQGDAVNRGNTLFATGLPSRITEWGLEEHFSKEGKVSDIVLVVEPRAHISRGFAFVTLILLRMLIIVSSILTCQFLKVVRSLWRR</sequence>
<evidence type="ECO:0000313" key="5">
    <source>
        <dbReference type="Proteomes" id="UP001279734"/>
    </source>
</evidence>
<evidence type="ECO:0000259" key="3">
    <source>
        <dbReference type="PROSITE" id="PS50102"/>
    </source>
</evidence>
<gene>
    <name evidence="4" type="ORF">Nepgr_022361</name>
</gene>
<comment type="caution">
    <text evidence="4">The sequence shown here is derived from an EMBL/GenBank/DDBJ whole genome shotgun (WGS) entry which is preliminary data.</text>
</comment>
<keyword evidence="5" id="KW-1185">Reference proteome</keyword>
<dbReference type="AlphaFoldDB" id="A0AAD3XY42"/>
<dbReference type="SMART" id="SM00360">
    <property type="entry name" value="RRM"/>
    <property type="match status" value="1"/>
</dbReference>
<evidence type="ECO:0000256" key="2">
    <source>
        <dbReference type="SAM" id="Phobius"/>
    </source>
</evidence>
<organism evidence="4 5">
    <name type="scientific">Nepenthes gracilis</name>
    <name type="common">Slender pitcher plant</name>
    <dbReference type="NCBI Taxonomy" id="150966"/>
    <lineage>
        <taxon>Eukaryota</taxon>
        <taxon>Viridiplantae</taxon>
        <taxon>Streptophyta</taxon>
        <taxon>Embryophyta</taxon>
        <taxon>Tracheophyta</taxon>
        <taxon>Spermatophyta</taxon>
        <taxon>Magnoliopsida</taxon>
        <taxon>eudicotyledons</taxon>
        <taxon>Gunneridae</taxon>
        <taxon>Pentapetalae</taxon>
        <taxon>Caryophyllales</taxon>
        <taxon>Nepenthaceae</taxon>
        <taxon>Nepenthes</taxon>
    </lineage>
</organism>
<proteinExistence type="predicted"/>
<dbReference type="InterPro" id="IPR035979">
    <property type="entry name" value="RBD_domain_sf"/>
</dbReference>